<reference evidence="3 4" key="1">
    <citation type="submission" date="2018-04" db="EMBL/GenBank/DDBJ databases">
        <title>The genome of golden apple snail Pomacea canaliculata provides insight into stress tolerance and invasive adaptation.</title>
        <authorList>
            <person name="Liu C."/>
            <person name="Liu B."/>
            <person name="Ren Y."/>
            <person name="Zhang Y."/>
            <person name="Wang H."/>
            <person name="Li S."/>
            <person name="Jiang F."/>
            <person name="Yin L."/>
            <person name="Zhang G."/>
            <person name="Qian W."/>
            <person name="Fan W."/>
        </authorList>
    </citation>
    <scope>NUCLEOTIDE SEQUENCE [LARGE SCALE GENOMIC DNA]</scope>
    <source>
        <strain evidence="3">SZHN2017</strain>
        <tissue evidence="3">Muscle</tissue>
    </source>
</reference>
<organism evidence="3 4">
    <name type="scientific">Pomacea canaliculata</name>
    <name type="common">Golden apple snail</name>
    <dbReference type="NCBI Taxonomy" id="400727"/>
    <lineage>
        <taxon>Eukaryota</taxon>
        <taxon>Metazoa</taxon>
        <taxon>Spiralia</taxon>
        <taxon>Lophotrochozoa</taxon>
        <taxon>Mollusca</taxon>
        <taxon>Gastropoda</taxon>
        <taxon>Caenogastropoda</taxon>
        <taxon>Architaenioglossa</taxon>
        <taxon>Ampullarioidea</taxon>
        <taxon>Ampullariidae</taxon>
        <taxon>Pomacea</taxon>
    </lineage>
</organism>
<feature type="compositionally biased region" description="Basic residues" evidence="1">
    <location>
        <begin position="183"/>
        <end position="192"/>
    </location>
</feature>
<evidence type="ECO:0000256" key="2">
    <source>
        <dbReference type="SAM" id="Phobius"/>
    </source>
</evidence>
<dbReference type="AlphaFoldDB" id="A0A2T7PQ51"/>
<keyword evidence="2" id="KW-1133">Transmembrane helix</keyword>
<name>A0A2T7PQ51_POMCA</name>
<feature type="compositionally biased region" description="Polar residues" evidence="1">
    <location>
        <begin position="300"/>
        <end position="321"/>
    </location>
</feature>
<dbReference type="EMBL" id="PZQS01000002">
    <property type="protein sequence ID" value="PVD35556.1"/>
    <property type="molecule type" value="Genomic_DNA"/>
</dbReference>
<feature type="compositionally biased region" description="Polar residues" evidence="1">
    <location>
        <begin position="329"/>
        <end position="347"/>
    </location>
</feature>
<keyword evidence="2" id="KW-0812">Transmembrane</keyword>
<protein>
    <submittedName>
        <fullName evidence="3">Uncharacterized protein</fullName>
    </submittedName>
</protein>
<evidence type="ECO:0000313" key="4">
    <source>
        <dbReference type="Proteomes" id="UP000245119"/>
    </source>
</evidence>
<feature type="region of interest" description="Disordered" evidence="1">
    <location>
        <begin position="169"/>
        <end position="257"/>
    </location>
</feature>
<feature type="region of interest" description="Disordered" evidence="1">
    <location>
        <begin position="277"/>
        <end position="347"/>
    </location>
</feature>
<dbReference type="Proteomes" id="UP000245119">
    <property type="component" value="Linkage Group LG2"/>
</dbReference>
<feature type="compositionally biased region" description="Basic and acidic residues" evidence="1">
    <location>
        <begin position="230"/>
        <end position="247"/>
    </location>
</feature>
<comment type="caution">
    <text evidence="3">The sequence shown here is derived from an EMBL/GenBank/DDBJ whole genome shotgun (WGS) entry which is preliminary data.</text>
</comment>
<keyword evidence="2" id="KW-0472">Membrane</keyword>
<gene>
    <name evidence="3" type="ORF">C0Q70_02519</name>
</gene>
<feature type="transmembrane region" description="Helical" evidence="2">
    <location>
        <begin position="31"/>
        <end position="55"/>
    </location>
</feature>
<sequence>MTKIFVCDSQQPSKPQVHSTFQWLDDIMDKINVIIIVTSSLAAVSSSIIVVFLVVSCIKRIRRQPQPNQQVVYIESVQPLSTQQLNTTTESILSNVNPNSVSVPHFQRQLPVSTDTMQHHHLPMGHFQETHHCFCRYMSTSHEDLGRHPMWHGYPTLREEDQATMDMASNRTRRGHEDSASAKKLKSSRRLSRSVPDLSMPRMKPFLPNMPEFPEESLPSKGGSSRKQRTLSDERDPSRCRQEDVMARVKRSRDRLRYSRDHETKISQWFSKRISALSDGTNVERDSSRTTGSEDMGYVQMSSSQDLSSPRQPADTVQSRPRQAPVGGSRTSSHIYQNLPCMSSKTK</sequence>
<evidence type="ECO:0000256" key="1">
    <source>
        <dbReference type="SAM" id="MobiDB-lite"/>
    </source>
</evidence>
<keyword evidence="4" id="KW-1185">Reference proteome</keyword>
<evidence type="ECO:0000313" key="3">
    <source>
        <dbReference type="EMBL" id="PVD35556.1"/>
    </source>
</evidence>
<proteinExistence type="predicted"/>
<accession>A0A2T7PQ51</accession>